<accession>A0A176RVP6</accession>
<reference evidence="1 2" key="1">
    <citation type="submission" date="2016-05" db="EMBL/GenBank/DDBJ databases">
        <title>Single-cell genome of chain-forming Candidatus Thiomargarita nelsonii and comparison to other large sulfur-oxidizing bacteria.</title>
        <authorList>
            <person name="Winkel M."/>
            <person name="Salman V."/>
            <person name="Woyke T."/>
            <person name="Schulz-Vogt H."/>
            <person name="Richter M."/>
            <person name="Flood B."/>
            <person name="Bailey J."/>
            <person name="Amann R."/>
            <person name="Mussmann M."/>
        </authorList>
    </citation>
    <scope>NUCLEOTIDE SEQUENCE [LARGE SCALE GENOMIC DNA]</scope>
    <source>
        <strain evidence="1 2">THI036</strain>
    </source>
</reference>
<evidence type="ECO:0000313" key="1">
    <source>
        <dbReference type="EMBL" id="OAD19796.1"/>
    </source>
</evidence>
<dbReference type="AlphaFoldDB" id="A0A176RVP6"/>
<protein>
    <recommendedName>
        <fullName evidence="3">DUF1534 domain-containing protein</fullName>
    </recommendedName>
</protein>
<sequence length="62" mass="7259">MPRRYRSISEASIYRSHALRGNACLDALRRAGRGASMKAFPRRAWEREIPHSYNALKFRKPQ</sequence>
<dbReference type="EMBL" id="LUTY01002662">
    <property type="protein sequence ID" value="OAD19796.1"/>
    <property type="molecule type" value="Genomic_DNA"/>
</dbReference>
<proteinExistence type="predicted"/>
<keyword evidence="2" id="KW-1185">Reference proteome</keyword>
<organism evidence="1 2">
    <name type="scientific">Candidatus Thiomargarita nelsonii</name>
    <dbReference type="NCBI Taxonomy" id="1003181"/>
    <lineage>
        <taxon>Bacteria</taxon>
        <taxon>Pseudomonadati</taxon>
        <taxon>Pseudomonadota</taxon>
        <taxon>Gammaproteobacteria</taxon>
        <taxon>Thiotrichales</taxon>
        <taxon>Thiotrichaceae</taxon>
        <taxon>Thiomargarita</taxon>
    </lineage>
</organism>
<evidence type="ECO:0008006" key="3">
    <source>
        <dbReference type="Google" id="ProtNLM"/>
    </source>
</evidence>
<evidence type="ECO:0000313" key="2">
    <source>
        <dbReference type="Proteomes" id="UP000076962"/>
    </source>
</evidence>
<gene>
    <name evidence="1" type="ORF">THIOM_004547</name>
</gene>
<name>A0A176RVP6_9GAMM</name>
<comment type="caution">
    <text evidence="1">The sequence shown here is derived from an EMBL/GenBank/DDBJ whole genome shotgun (WGS) entry which is preliminary data.</text>
</comment>
<dbReference type="Proteomes" id="UP000076962">
    <property type="component" value="Unassembled WGS sequence"/>
</dbReference>